<dbReference type="InterPro" id="IPR011009">
    <property type="entry name" value="Kinase-like_dom_sf"/>
</dbReference>
<accession>A0A1H1YTN4</accession>
<dbReference type="RefSeq" id="WP_091528139.1">
    <property type="nucleotide sequence ID" value="NZ_LT629772.1"/>
</dbReference>
<keyword evidence="2" id="KW-0808">Transferase</keyword>
<feature type="domain" description="Aminoglycoside phosphotransferase" evidence="1">
    <location>
        <begin position="29"/>
        <end position="251"/>
    </location>
</feature>
<dbReference type="OrthoDB" id="30633at2"/>
<gene>
    <name evidence="2" type="ORF">SAMN04489812_4774</name>
</gene>
<name>A0A1H1YTN4_9ACTN</name>
<dbReference type="Gene3D" id="3.90.1200.10">
    <property type="match status" value="1"/>
</dbReference>
<dbReference type="SUPFAM" id="SSF56112">
    <property type="entry name" value="Protein kinase-like (PK-like)"/>
    <property type="match status" value="1"/>
</dbReference>
<dbReference type="STRING" id="630515.SAMN04489812_4774"/>
<keyword evidence="3" id="KW-1185">Reference proteome</keyword>
<evidence type="ECO:0000313" key="2">
    <source>
        <dbReference type="EMBL" id="SDT24763.1"/>
    </source>
</evidence>
<dbReference type="InterPro" id="IPR002575">
    <property type="entry name" value="Aminoglycoside_PTrfase"/>
</dbReference>
<keyword evidence="2" id="KW-0418">Kinase</keyword>
<dbReference type="AlphaFoldDB" id="A0A1H1YTN4"/>
<dbReference type="GO" id="GO:0016301">
    <property type="term" value="F:kinase activity"/>
    <property type="evidence" value="ECO:0007669"/>
    <property type="project" value="UniProtKB-KW"/>
</dbReference>
<organism evidence="2 3">
    <name type="scientific">Microlunatus soli</name>
    <dbReference type="NCBI Taxonomy" id="630515"/>
    <lineage>
        <taxon>Bacteria</taxon>
        <taxon>Bacillati</taxon>
        <taxon>Actinomycetota</taxon>
        <taxon>Actinomycetes</taxon>
        <taxon>Propionibacteriales</taxon>
        <taxon>Propionibacteriaceae</taxon>
        <taxon>Microlunatus</taxon>
    </lineage>
</organism>
<dbReference type="Pfam" id="PF01636">
    <property type="entry name" value="APH"/>
    <property type="match status" value="1"/>
</dbReference>
<evidence type="ECO:0000259" key="1">
    <source>
        <dbReference type="Pfam" id="PF01636"/>
    </source>
</evidence>
<sequence>MITDPLPAGEFVAELFGWSSPLAMTLAGEGHMGRIWHLETGAGSYAVKELHWARDVAKEEAAVTRQVAFCDAARAAGVRAPGSLRTVDGRYVTALPIEHGGRLVRAYEWVDARPLDESDRAVSAWVGETTAIIEGLAHPVGDQDLDAWFTTPPSADHWSDLVERCDAAGQPWAGMLRDVVPGLLALADRLEMPADEDLIIAHTDFTRQNVLVEPDGRFVLLDWDDACPATPSRTLGQVINNWHIGRSVVDLEGLRQTMRGYRDAGGTAEIRTVADLGDSICAFLNHLASQANLSLDREQPAAHTEGASRRMPGLLQHPTLDIYAEAVRAAAAL</sequence>
<proteinExistence type="predicted"/>
<reference evidence="2 3" key="1">
    <citation type="submission" date="2016-10" db="EMBL/GenBank/DDBJ databases">
        <authorList>
            <person name="de Groot N.N."/>
        </authorList>
    </citation>
    <scope>NUCLEOTIDE SEQUENCE [LARGE SCALE GENOMIC DNA]</scope>
    <source>
        <strain evidence="2 3">DSM 21800</strain>
    </source>
</reference>
<evidence type="ECO:0000313" key="3">
    <source>
        <dbReference type="Proteomes" id="UP000199103"/>
    </source>
</evidence>
<dbReference type="EMBL" id="LT629772">
    <property type="protein sequence ID" value="SDT24763.1"/>
    <property type="molecule type" value="Genomic_DNA"/>
</dbReference>
<protein>
    <submittedName>
        <fullName evidence="2">Ser/Thr protein kinase RdoA involved in Cpx stress response, MazF antagonist</fullName>
    </submittedName>
</protein>
<dbReference type="Proteomes" id="UP000199103">
    <property type="component" value="Chromosome I"/>
</dbReference>